<keyword evidence="1" id="KW-0812">Transmembrane</keyword>
<feature type="transmembrane region" description="Helical" evidence="1">
    <location>
        <begin position="102"/>
        <end position="122"/>
    </location>
</feature>
<feature type="transmembrane region" description="Helical" evidence="1">
    <location>
        <begin position="134"/>
        <end position="156"/>
    </location>
</feature>
<accession>A0ABV7DW32</accession>
<feature type="transmembrane region" description="Helical" evidence="1">
    <location>
        <begin position="162"/>
        <end position="179"/>
    </location>
</feature>
<protein>
    <recommendedName>
        <fullName evidence="4">Tryptophan-rich sensory protein</fullName>
    </recommendedName>
</protein>
<evidence type="ECO:0008006" key="4">
    <source>
        <dbReference type="Google" id="ProtNLM"/>
    </source>
</evidence>
<feature type="transmembrane region" description="Helical" evidence="1">
    <location>
        <begin position="211"/>
        <end position="230"/>
    </location>
</feature>
<feature type="transmembrane region" description="Helical" evidence="1">
    <location>
        <begin position="47"/>
        <end position="68"/>
    </location>
</feature>
<keyword evidence="1" id="KW-1133">Transmembrane helix</keyword>
<sequence>MRVRAVFLLCLAILFALTPLMLPSFDGYDPEDFPVEVLRPSVQPAGYAFSIWLVIYVGLILHAGYGLLRRADAPAWDRPRLPLMAALVLGITWVALAEDQPVAATVTILIMLGAALTAVLRTGREDRLWLMPPIALLAGWVTAAAGAASGVTLAGLGWLTDTASAVVCILGVLLLAAGMQLRLGRVPEYGAAVVWALVGITVANWGLNATVAWLALAGAVVMLGAVTVVARRR</sequence>
<feature type="transmembrane region" description="Helical" evidence="1">
    <location>
        <begin position="186"/>
        <end position="205"/>
    </location>
</feature>
<keyword evidence="3" id="KW-1185">Reference proteome</keyword>
<feature type="transmembrane region" description="Helical" evidence="1">
    <location>
        <begin position="80"/>
        <end position="96"/>
    </location>
</feature>
<keyword evidence="1" id="KW-0472">Membrane</keyword>
<evidence type="ECO:0000313" key="2">
    <source>
        <dbReference type="EMBL" id="MFC3087001.1"/>
    </source>
</evidence>
<evidence type="ECO:0000256" key="1">
    <source>
        <dbReference type="SAM" id="Phobius"/>
    </source>
</evidence>
<name>A0ABV7DW32_9RHOB</name>
<dbReference type="RefSeq" id="WP_197642754.1">
    <property type="nucleotide sequence ID" value="NZ_JAEACP010000006.1"/>
</dbReference>
<dbReference type="Proteomes" id="UP001595445">
    <property type="component" value="Unassembled WGS sequence"/>
</dbReference>
<dbReference type="EMBL" id="JBHRSM010000023">
    <property type="protein sequence ID" value="MFC3087001.1"/>
    <property type="molecule type" value="Genomic_DNA"/>
</dbReference>
<evidence type="ECO:0000313" key="3">
    <source>
        <dbReference type="Proteomes" id="UP001595445"/>
    </source>
</evidence>
<comment type="caution">
    <text evidence="2">The sequence shown here is derived from an EMBL/GenBank/DDBJ whole genome shotgun (WGS) entry which is preliminary data.</text>
</comment>
<reference evidence="3" key="1">
    <citation type="journal article" date="2019" name="Int. J. Syst. Evol. Microbiol.">
        <title>The Global Catalogue of Microorganisms (GCM) 10K type strain sequencing project: providing services to taxonomists for standard genome sequencing and annotation.</title>
        <authorList>
            <consortium name="The Broad Institute Genomics Platform"/>
            <consortium name="The Broad Institute Genome Sequencing Center for Infectious Disease"/>
            <person name="Wu L."/>
            <person name="Ma J."/>
        </authorList>
    </citation>
    <scope>NUCLEOTIDE SEQUENCE [LARGE SCALE GENOMIC DNA]</scope>
    <source>
        <strain evidence="3">KCTC 62102</strain>
    </source>
</reference>
<organism evidence="2 3">
    <name type="scientific">Tabrizicola soli</name>
    <dbReference type="NCBI Taxonomy" id="2185115"/>
    <lineage>
        <taxon>Bacteria</taxon>
        <taxon>Pseudomonadati</taxon>
        <taxon>Pseudomonadota</taxon>
        <taxon>Alphaproteobacteria</taxon>
        <taxon>Rhodobacterales</taxon>
        <taxon>Paracoccaceae</taxon>
        <taxon>Tabrizicola</taxon>
    </lineage>
</organism>
<proteinExistence type="predicted"/>
<gene>
    <name evidence="2" type="ORF">ACFOD6_13185</name>
</gene>